<dbReference type="InterPro" id="IPR036610">
    <property type="entry name" value="PEBP-like_sf"/>
</dbReference>
<gene>
    <name evidence="1" type="ORF">GCM10011505_28340</name>
</gene>
<keyword evidence="2" id="KW-1185">Reference proteome</keyword>
<dbReference type="SUPFAM" id="SSF49777">
    <property type="entry name" value="PEBP-like"/>
    <property type="match status" value="1"/>
</dbReference>
<dbReference type="EMBL" id="BMDZ01000033">
    <property type="protein sequence ID" value="GGB45434.1"/>
    <property type="molecule type" value="Genomic_DNA"/>
</dbReference>
<dbReference type="CDD" id="cd00865">
    <property type="entry name" value="PEBP_bact_arch"/>
    <property type="match status" value="1"/>
</dbReference>
<dbReference type="PANTHER" id="PTHR30289">
    <property type="entry name" value="UNCHARACTERIZED PROTEIN YBCL-RELATED"/>
    <property type="match status" value="1"/>
</dbReference>
<comment type="caution">
    <text evidence="1">The sequence shown here is derived from an EMBL/GenBank/DDBJ whole genome shotgun (WGS) entry which is preliminary data.</text>
</comment>
<organism evidence="1 2">
    <name type="scientific">Tistrella bauzanensis</name>
    <dbReference type="NCBI Taxonomy" id="657419"/>
    <lineage>
        <taxon>Bacteria</taxon>
        <taxon>Pseudomonadati</taxon>
        <taxon>Pseudomonadota</taxon>
        <taxon>Alphaproteobacteria</taxon>
        <taxon>Geminicoccales</taxon>
        <taxon>Geminicoccaceae</taxon>
        <taxon>Tistrella</taxon>
    </lineage>
</organism>
<dbReference type="InterPro" id="IPR005247">
    <property type="entry name" value="YbhB_YbcL/LppC-like"/>
</dbReference>
<name>A0ABQ1IKH6_9PROT</name>
<dbReference type="InterPro" id="IPR008914">
    <property type="entry name" value="PEBP"/>
</dbReference>
<dbReference type="RefSeq" id="WP_188578972.1">
    <property type="nucleotide sequence ID" value="NZ_BMDZ01000033.1"/>
</dbReference>
<dbReference type="Gene3D" id="3.90.280.10">
    <property type="entry name" value="PEBP-like"/>
    <property type="match status" value="1"/>
</dbReference>
<proteinExistence type="predicted"/>
<evidence type="ECO:0000313" key="2">
    <source>
        <dbReference type="Proteomes" id="UP000603352"/>
    </source>
</evidence>
<dbReference type="Pfam" id="PF01161">
    <property type="entry name" value="PBP"/>
    <property type="match status" value="1"/>
</dbReference>
<evidence type="ECO:0000313" key="1">
    <source>
        <dbReference type="EMBL" id="GGB45434.1"/>
    </source>
</evidence>
<dbReference type="PANTHER" id="PTHR30289:SF1">
    <property type="entry name" value="PEBP (PHOSPHATIDYLETHANOLAMINE-BINDING PROTEIN) FAMILY PROTEIN"/>
    <property type="match status" value="1"/>
</dbReference>
<dbReference type="NCBIfam" id="TIGR00481">
    <property type="entry name" value="YbhB/YbcL family Raf kinase inhibitor-like protein"/>
    <property type="match status" value="1"/>
</dbReference>
<sequence>MAFTLTSPAFAAGDKIPRRHIRDGCNLSPPLAWTDPPAGTRGFMLVMEDPDAPSGTFVHWVLHGIDGSRRDLPEGVGPDQRDLAAGQGVNGFGNLHYDGPQPPRGHGPHHYHIRLLALDVDRLDIAEQATLDEIRVAARPHALGTAELIGVYELC</sequence>
<protein>
    <submittedName>
        <fullName evidence="1">PEBP family protein</fullName>
    </submittedName>
</protein>
<dbReference type="Proteomes" id="UP000603352">
    <property type="component" value="Unassembled WGS sequence"/>
</dbReference>
<accession>A0ABQ1IKH6</accession>
<reference evidence="2" key="1">
    <citation type="journal article" date="2019" name="Int. J. Syst. Evol. Microbiol.">
        <title>The Global Catalogue of Microorganisms (GCM) 10K type strain sequencing project: providing services to taxonomists for standard genome sequencing and annotation.</title>
        <authorList>
            <consortium name="The Broad Institute Genomics Platform"/>
            <consortium name="The Broad Institute Genome Sequencing Center for Infectious Disease"/>
            <person name="Wu L."/>
            <person name="Ma J."/>
        </authorList>
    </citation>
    <scope>NUCLEOTIDE SEQUENCE [LARGE SCALE GENOMIC DNA]</scope>
    <source>
        <strain evidence="2">CGMCC 1.10188</strain>
    </source>
</reference>